<dbReference type="EMBL" id="CP021081">
    <property type="protein sequence ID" value="ASN81421.1"/>
    <property type="molecule type" value="Genomic_DNA"/>
</dbReference>
<evidence type="ECO:0000313" key="3">
    <source>
        <dbReference type="Proteomes" id="UP000259030"/>
    </source>
</evidence>
<sequence length="264" mass="27946">MLTLLPLEFRKLLGFRSARLGLLVSLLLPIVWAVAPRLSAVMGVPMTSGWHLPAVSYGIAIQTLIPLFIAVTVAELIGSEVTQGTLAPLLLRPVDRVKIILAKLGAALTYPVLLILATLIGSLIAGIPFGYGNFTGGTGLGPGMFQGVGDLSSGAAFAQVLRATLLAMAMLLPVAALALLFGVLYLNTAAAALATVAFLSIMRLLVVFPESIQKVLLTNYLNLYTWYGQDPATRMGLGASLILLLIYTVGFAAMTVYAFDRRDV</sequence>
<protein>
    <submittedName>
        <fullName evidence="2">ABC transporter permease</fullName>
    </submittedName>
</protein>
<name>A0A221SXS1_9DEIO</name>
<feature type="transmembrane region" description="Helical" evidence="1">
    <location>
        <begin position="193"/>
        <end position="212"/>
    </location>
</feature>
<reference evidence="2 3" key="1">
    <citation type="submission" date="2017-05" db="EMBL/GenBank/DDBJ databases">
        <title>The complete genome sequence of Deinococcus ficus isolated from the rhizosphere of the Ficus religiosa L. in Taiwan.</title>
        <authorList>
            <person name="Wu K.-M."/>
            <person name="Liao T.-L."/>
            <person name="Liu Y.-M."/>
            <person name="Young C.-C."/>
            <person name="Tsai S.-F."/>
        </authorList>
    </citation>
    <scope>NUCLEOTIDE SEQUENCE [LARGE SCALE GENOMIC DNA]</scope>
    <source>
        <strain evidence="2 3">CC-FR2-10</strain>
    </source>
</reference>
<feature type="transmembrane region" description="Helical" evidence="1">
    <location>
        <begin position="99"/>
        <end position="127"/>
    </location>
</feature>
<accession>A0A221SXS1</accession>
<feature type="transmembrane region" description="Helical" evidence="1">
    <location>
        <begin position="232"/>
        <end position="259"/>
    </location>
</feature>
<feature type="transmembrane region" description="Helical" evidence="1">
    <location>
        <begin position="165"/>
        <end position="186"/>
    </location>
</feature>
<organism evidence="2 3">
    <name type="scientific">Deinococcus ficus</name>
    <dbReference type="NCBI Taxonomy" id="317577"/>
    <lineage>
        <taxon>Bacteria</taxon>
        <taxon>Thermotogati</taxon>
        <taxon>Deinococcota</taxon>
        <taxon>Deinococci</taxon>
        <taxon>Deinococcales</taxon>
        <taxon>Deinococcaceae</taxon>
        <taxon>Deinococcus</taxon>
    </lineage>
</organism>
<dbReference type="PANTHER" id="PTHR37305:SF1">
    <property type="entry name" value="MEMBRANE PROTEIN"/>
    <property type="match status" value="1"/>
</dbReference>
<dbReference type="RefSeq" id="WP_027463097.1">
    <property type="nucleotide sequence ID" value="NZ_BNAK01000014.1"/>
</dbReference>
<dbReference type="KEGG" id="dfc:DFI_10740"/>
<keyword evidence="3" id="KW-1185">Reference proteome</keyword>
<evidence type="ECO:0000313" key="2">
    <source>
        <dbReference type="EMBL" id="ASN81421.1"/>
    </source>
</evidence>
<feature type="transmembrane region" description="Helical" evidence="1">
    <location>
        <begin position="57"/>
        <end position="78"/>
    </location>
</feature>
<evidence type="ECO:0000256" key="1">
    <source>
        <dbReference type="SAM" id="Phobius"/>
    </source>
</evidence>
<gene>
    <name evidence="2" type="ORF">DFI_10740</name>
</gene>
<dbReference type="Proteomes" id="UP000259030">
    <property type="component" value="Chromosome"/>
</dbReference>
<dbReference type="Pfam" id="PF12730">
    <property type="entry name" value="ABC2_membrane_4"/>
    <property type="match status" value="1"/>
</dbReference>
<proteinExistence type="predicted"/>
<dbReference type="STRING" id="317577.GCA_000419625_01777"/>
<keyword evidence="1" id="KW-1133">Transmembrane helix</keyword>
<keyword evidence="1" id="KW-0812">Transmembrane</keyword>
<keyword evidence="1" id="KW-0472">Membrane</keyword>
<dbReference type="PANTHER" id="PTHR37305">
    <property type="entry name" value="INTEGRAL MEMBRANE PROTEIN-RELATED"/>
    <property type="match status" value="1"/>
</dbReference>
<dbReference type="AlphaFoldDB" id="A0A221SXS1"/>